<dbReference type="EMBL" id="AP017470">
    <property type="protein sequence ID" value="BBB32458.1"/>
    <property type="molecule type" value="Genomic_DNA"/>
</dbReference>
<keyword evidence="2" id="KW-1185">Reference proteome</keyword>
<dbReference type="SUPFAM" id="SSF103196">
    <property type="entry name" value="Roadblock/LC7 domain"/>
    <property type="match status" value="1"/>
</dbReference>
<proteinExistence type="predicted"/>
<evidence type="ECO:0008006" key="3">
    <source>
        <dbReference type="Google" id="ProtNLM"/>
    </source>
</evidence>
<reference evidence="1 2" key="1">
    <citation type="journal article" date="2012" name="Extremophiles">
        <title>Thermotomaculum hydrothermale gen. nov., sp. nov., a novel heterotrophic thermophile within the phylum Acidobacteria from a deep-sea hydrothermal vent chimney in the Southern Okinawa Trough.</title>
        <authorList>
            <person name="Izumi H."/>
            <person name="Nunoura T."/>
            <person name="Miyazaki M."/>
            <person name="Mino S."/>
            <person name="Toki T."/>
            <person name="Takai K."/>
            <person name="Sako Y."/>
            <person name="Sawabe T."/>
            <person name="Nakagawa S."/>
        </authorList>
    </citation>
    <scope>NUCLEOTIDE SEQUENCE [LARGE SCALE GENOMIC DNA]</scope>
    <source>
        <strain evidence="1 2">AC55</strain>
    </source>
</reference>
<organism evidence="1 2">
    <name type="scientific">Thermotomaculum hydrothermale</name>
    <dbReference type="NCBI Taxonomy" id="981385"/>
    <lineage>
        <taxon>Bacteria</taxon>
        <taxon>Pseudomonadati</taxon>
        <taxon>Acidobacteriota</taxon>
        <taxon>Holophagae</taxon>
        <taxon>Thermotomaculales</taxon>
        <taxon>Thermotomaculaceae</taxon>
        <taxon>Thermotomaculum</taxon>
    </lineage>
</organism>
<name>A0A7R6PZA9_9BACT</name>
<gene>
    <name evidence="1" type="ORF">TTHT_0902</name>
</gene>
<evidence type="ECO:0000313" key="2">
    <source>
        <dbReference type="Proteomes" id="UP000595564"/>
    </source>
</evidence>
<dbReference type="KEGG" id="thyd:TTHT_0902"/>
<protein>
    <recommendedName>
        <fullName evidence="3">Roadblock/LC7 family protein</fullName>
    </recommendedName>
</protein>
<dbReference type="Gene3D" id="3.30.450.30">
    <property type="entry name" value="Dynein light chain 2a, cytoplasmic"/>
    <property type="match status" value="1"/>
</dbReference>
<evidence type="ECO:0000313" key="1">
    <source>
        <dbReference type="EMBL" id="BBB32458.1"/>
    </source>
</evidence>
<accession>A0A7R6PZA9</accession>
<sequence length="116" mass="13605">MKIQEVFDQYLEKIKKAMVVALADDEGEIILYSYDEDRISDEDVRLFAAHVVHTMAKKINGKESREIFLYNDKNAVFAKKLKDNLVILIVFEGRSFRGYADLYAEEIIEKVEEEFF</sequence>
<dbReference type="AlphaFoldDB" id="A0A7R6PZA9"/>
<dbReference type="Proteomes" id="UP000595564">
    <property type="component" value="Chromosome"/>
</dbReference>
<dbReference type="RefSeq" id="WP_201328809.1">
    <property type="nucleotide sequence ID" value="NZ_AP017470.1"/>
</dbReference>